<evidence type="ECO:0000313" key="2">
    <source>
        <dbReference type="EMBL" id="JAB69984.1"/>
    </source>
</evidence>
<organism evidence="2">
    <name type="scientific">Ixodes ricinus</name>
    <name type="common">Common tick</name>
    <name type="synonym">Acarus ricinus</name>
    <dbReference type="NCBI Taxonomy" id="34613"/>
    <lineage>
        <taxon>Eukaryota</taxon>
        <taxon>Metazoa</taxon>
        <taxon>Ecdysozoa</taxon>
        <taxon>Arthropoda</taxon>
        <taxon>Chelicerata</taxon>
        <taxon>Arachnida</taxon>
        <taxon>Acari</taxon>
        <taxon>Parasitiformes</taxon>
        <taxon>Ixodida</taxon>
        <taxon>Ixodoidea</taxon>
        <taxon>Ixodidae</taxon>
        <taxon>Ixodinae</taxon>
        <taxon>Ixodes</taxon>
    </lineage>
</organism>
<proteinExistence type="evidence at transcript level"/>
<accession>V5GZS6</accession>
<sequence length="365" mass="37941">MAGFRACLLLALATSAFAWLHPRGLRLLVSATVASDMVASGTAALATAALATVALANGGLGYGGFGHGGIGYAGLGYGSNLGYRGRRRLRLRSHCRSWPRLWILWADRLLRRCASRKLRCRCSSCEPHCFHLPRCPSRRPPTRVASVATYAAAPAVAKVATTYAAPAVTSYQTYHAAPAVAKVATTYAAPAVTYHAAPAVAKVATTYHAAPAVASYAVAPVATYAAAPAVAKVATTYAAPVGYGYGHAAGLGYGGLGYGGLGYAGLGYGSGLGYRGRLGYGYGHTVGLGHGFGYSGLTGYSLRCPSRKLRCRCSTLLAVTVSTYPRLPQPSAFLRCCSSCGQGCYHLCRPSRDQLPDLPRCPSCG</sequence>
<evidence type="ECO:0000256" key="1">
    <source>
        <dbReference type="SAM" id="SignalP"/>
    </source>
</evidence>
<dbReference type="EMBL" id="GANP01014484">
    <property type="protein sequence ID" value="JAB69984.1"/>
    <property type="molecule type" value="mRNA"/>
</dbReference>
<reference evidence="2" key="1">
    <citation type="journal article" date="2015" name="Sci. Rep.">
        <title>Tissue- and time-dependent transcription in Ixodes ricinus salivary glands and midguts when blood feeding on the vertebrate host.</title>
        <authorList>
            <person name="Kotsyfakis M."/>
            <person name="Schwarz A."/>
            <person name="Erhart J."/>
            <person name="Ribeiro J.M."/>
        </authorList>
    </citation>
    <scope>NUCLEOTIDE SEQUENCE</scope>
    <source>
        <tissue evidence="2">Salivary gland and midgut</tissue>
    </source>
</reference>
<dbReference type="AlphaFoldDB" id="V5GZS6"/>
<feature type="chain" id="PRO_5004734059" evidence="1">
    <location>
        <begin position="19"/>
        <end position="365"/>
    </location>
</feature>
<feature type="signal peptide" evidence="1">
    <location>
        <begin position="1"/>
        <end position="18"/>
    </location>
</feature>
<name>V5GZS6_IXORI</name>
<keyword evidence="1" id="KW-0732">Signal</keyword>
<protein>
    <submittedName>
        <fullName evidence="2">Putative salivary secreted protein of 21.3 kDa</fullName>
    </submittedName>
</protein>